<sequence>MWIYLLLVASTVWCVVRAKQCAYGDVLYQPGTVNLEPCVTCWCSGDTGQLTCSHKVCPPRNDPACIRYEVPPGACCPVCVEFGCLFKGRSYRRGEKLALGQCSYCYCPWQGVASLSGNVICLNMTCADVHCARPITPPGRCCPVCPQS</sequence>
<dbReference type="Pfam" id="PF23334">
    <property type="entry name" value="VWC2L_2nd"/>
    <property type="match status" value="1"/>
</dbReference>
<feature type="signal peptide" evidence="1">
    <location>
        <begin position="1"/>
        <end position="18"/>
    </location>
</feature>
<dbReference type="SMART" id="SM00214">
    <property type="entry name" value="VWC"/>
    <property type="match status" value="2"/>
</dbReference>
<evidence type="ECO:0000256" key="1">
    <source>
        <dbReference type="SAM" id="SignalP"/>
    </source>
</evidence>
<dbReference type="Proteomes" id="UP001208570">
    <property type="component" value="Unassembled WGS sequence"/>
</dbReference>
<feature type="domain" description="VWFC" evidence="2">
    <location>
        <begin position="19"/>
        <end position="80"/>
    </location>
</feature>
<gene>
    <name evidence="3" type="ORF">LSH36_67g01029</name>
</gene>
<dbReference type="EMBL" id="JAODUP010000067">
    <property type="protein sequence ID" value="KAK2164223.1"/>
    <property type="molecule type" value="Genomic_DNA"/>
</dbReference>
<evidence type="ECO:0000313" key="4">
    <source>
        <dbReference type="Proteomes" id="UP001208570"/>
    </source>
</evidence>
<name>A0AAD9K3F4_9ANNE</name>
<dbReference type="Gene3D" id="6.20.200.20">
    <property type="match status" value="2"/>
</dbReference>
<proteinExistence type="predicted"/>
<dbReference type="GO" id="GO:0030514">
    <property type="term" value="P:negative regulation of BMP signaling pathway"/>
    <property type="evidence" value="ECO:0007669"/>
    <property type="project" value="TreeGrafter"/>
</dbReference>
<dbReference type="PANTHER" id="PTHR46252:SF3">
    <property type="entry name" value="KIELIN_CHORDIN-LIKE PROTEIN"/>
    <property type="match status" value="1"/>
</dbReference>
<feature type="chain" id="PRO_5041957254" description="VWFC domain-containing protein" evidence="1">
    <location>
        <begin position="19"/>
        <end position="148"/>
    </location>
</feature>
<keyword evidence="1" id="KW-0732">Signal</keyword>
<reference evidence="3" key="1">
    <citation type="journal article" date="2023" name="Mol. Biol. Evol.">
        <title>Third-Generation Sequencing Reveals the Adaptive Role of the Epigenome in Three Deep-Sea Polychaetes.</title>
        <authorList>
            <person name="Perez M."/>
            <person name="Aroh O."/>
            <person name="Sun Y."/>
            <person name="Lan Y."/>
            <person name="Juniper S.K."/>
            <person name="Young C.R."/>
            <person name="Angers B."/>
            <person name="Qian P.Y."/>
        </authorList>
    </citation>
    <scope>NUCLEOTIDE SEQUENCE</scope>
    <source>
        <strain evidence="3">P08H-3</strain>
    </source>
</reference>
<accession>A0AAD9K3F4</accession>
<organism evidence="3 4">
    <name type="scientific">Paralvinella palmiformis</name>
    <dbReference type="NCBI Taxonomy" id="53620"/>
    <lineage>
        <taxon>Eukaryota</taxon>
        <taxon>Metazoa</taxon>
        <taxon>Spiralia</taxon>
        <taxon>Lophotrochozoa</taxon>
        <taxon>Annelida</taxon>
        <taxon>Polychaeta</taxon>
        <taxon>Sedentaria</taxon>
        <taxon>Canalipalpata</taxon>
        <taxon>Terebellida</taxon>
        <taxon>Terebelliformia</taxon>
        <taxon>Alvinellidae</taxon>
        <taxon>Paralvinella</taxon>
    </lineage>
</organism>
<evidence type="ECO:0000259" key="2">
    <source>
        <dbReference type="PROSITE" id="PS50184"/>
    </source>
</evidence>
<feature type="domain" description="VWFC" evidence="2">
    <location>
        <begin position="84"/>
        <end position="146"/>
    </location>
</feature>
<dbReference type="InterPro" id="IPR001007">
    <property type="entry name" value="VWF_dom"/>
</dbReference>
<protein>
    <recommendedName>
        <fullName evidence="2">VWFC domain-containing protein</fullName>
    </recommendedName>
</protein>
<dbReference type="AlphaFoldDB" id="A0AAD9K3F4"/>
<keyword evidence="4" id="KW-1185">Reference proteome</keyword>
<dbReference type="GO" id="GO:0045202">
    <property type="term" value="C:synapse"/>
    <property type="evidence" value="ECO:0007669"/>
    <property type="project" value="UniProtKB-SubCell"/>
</dbReference>
<evidence type="ECO:0000313" key="3">
    <source>
        <dbReference type="EMBL" id="KAK2164223.1"/>
    </source>
</evidence>
<dbReference type="InterPro" id="IPR042979">
    <property type="entry name" value="VWC2/VWC2L"/>
</dbReference>
<dbReference type="SUPFAM" id="SSF57603">
    <property type="entry name" value="FnI-like domain"/>
    <property type="match status" value="2"/>
</dbReference>
<dbReference type="GO" id="GO:0005615">
    <property type="term" value="C:extracellular space"/>
    <property type="evidence" value="ECO:0007669"/>
    <property type="project" value="TreeGrafter"/>
</dbReference>
<comment type="caution">
    <text evidence="3">The sequence shown here is derived from an EMBL/GenBank/DDBJ whole genome shotgun (WGS) entry which is preliminary data.</text>
</comment>
<dbReference type="PROSITE" id="PS01208">
    <property type="entry name" value="VWFC_1"/>
    <property type="match status" value="2"/>
</dbReference>
<dbReference type="PANTHER" id="PTHR46252">
    <property type="entry name" value="BRORIN FAMILY MEMBER"/>
    <property type="match status" value="1"/>
</dbReference>
<dbReference type="GO" id="GO:0032281">
    <property type="term" value="C:AMPA glutamate receptor complex"/>
    <property type="evidence" value="ECO:0007669"/>
    <property type="project" value="TreeGrafter"/>
</dbReference>
<dbReference type="PROSITE" id="PS50184">
    <property type="entry name" value="VWFC_2"/>
    <property type="match status" value="2"/>
</dbReference>